<accession>A0A9D4BVT1</accession>
<proteinExistence type="predicted"/>
<name>A0A9D4BVT1_DREPO</name>
<dbReference type="AlphaFoldDB" id="A0A9D4BVT1"/>
<gene>
    <name evidence="1" type="ORF">DPMN_070670</name>
</gene>
<protein>
    <submittedName>
        <fullName evidence="1">Uncharacterized protein</fullName>
    </submittedName>
</protein>
<comment type="caution">
    <text evidence="1">The sequence shown here is derived from an EMBL/GenBank/DDBJ whole genome shotgun (WGS) entry which is preliminary data.</text>
</comment>
<dbReference type="EMBL" id="JAIWYP010000014">
    <property type="protein sequence ID" value="KAH3711169.1"/>
    <property type="molecule type" value="Genomic_DNA"/>
</dbReference>
<dbReference type="Proteomes" id="UP000828390">
    <property type="component" value="Unassembled WGS sequence"/>
</dbReference>
<keyword evidence="2" id="KW-1185">Reference proteome</keyword>
<organism evidence="1 2">
    <name type="scientific">Dreissena polymorpha</name>
    <name type="common">Zebra mussel</name>
    <name type="synonym">Mytilus polymorpha</name>
    <dbReference type="NCBI Taxonomy" id="45954"/>
    <lineage>
        <taxon>Eukaryota</taxon>
        <taxon>Metazoa</taxon>
        <taxon>Spiralia</taxon>
        <taxon>Lophotrochozoa</taxon>
        <taxon>Mollusca</taxon>
        <taxon>Bivalvia</taxon>
        <taxon>Autobranchia</taxon>
        <taxon>Heteroconchia</taxon>
        <taxon>Euheterodonta</taxon>
        <taxon>Imparidentia</taxon>
        <taxon>Neoheterodontei</taxon>
        <taxon>Myida</taxon>
        <taxon>Dreissenoidea</taxon>
        <taxon>Dreissenidae</taxon>
        <taxon>Dreissena</taxon>
    </lineage>
</organism>
<evidence type="ECO:0000313" key="2">
    <source>
        <dbReference type="Proteomes" id="UP000828390"/>
    </source>
</evidence>
<sequence length="199" mass="21711">MWPFRSQDQLKQTVLQLISHNLSSSDILNELTSGSEGILHTGPFDSGSGSEGLTVEFTPGVKLSLERAYFTLTRAYFTLAVEFTPGVKLAVEFTPGVKVRLTSGSEGLTVEVTPEVILTVEFTPRVLLTVEVTPEVILTVEVTPEVKVRKLAQVILAQVIVTSGSEGVLELFKSEHGSICPSRVQLCSTFWLPGSRQIY</sequence>
<reference evidence="1" key="2">
    <citation type="submission" date="2020-11" db="EMBL/GenBank/DDBJ databases">
        <authorList>
            <person name="McCartney M.A."/>
            <person name="Auch B."/>
            <person name="Kono T."/>
            <person name="Mallez S."/>
            <person name="Becker A."/>
            <person name="Gohl D.M."/>
            <person name="Silverstein K.A.T."/>
            <person name="Koren S."/>
            <person name="Bechman K.B."/>
            <person name="Herman A."/>
            <person name="Abrahante J.E."/>
            <person name="Garbe J."/>
        </authorList>
    </citation>
    <scope>NUCLEOTIDE SEQUENCE</scope>
    <source>
        <strain evidence="1">Duluth1</strain>
        <tissue evidence="1">Whole animal</tissue>
    </source>
</reference>
<reference evidence="1" key="1">
    <citation type="journal article" date="2019" name="bioRxiv">
        <title>The Genome of the Zebra Mussel, Dreissena polymorpha: A Resource for Invasive Species Research.</title>
        <authorList>
            <person name="McCartney M.A."/>
            <person name="Auch B."/>
            <person name="Kono T."/>
            <person name="Mallez S."/>
            <person name="Zhang Y."/>
            <person name="Obille A."/>
            <person name="Becker A."/>
            <person name="Abrahante J.E."/>
            <person name="Garbe J."/>
            <person name="Badalamenti J.P."/>
            <person name="Herman A."/>
            <person name="Mangelson H."/>
            <person name="Liachko I."/>
            <person name="Sullivan S."/>
            <person name="Sone E.D."/>
            <person name="Koren S."/>
            <person name="Silverstein K.A.T."/>
            <person name="Beckman K.B."/>
            <person name="Gohl D.M."/>
        </authorList>
    </citation>
    <scope>NUCLEOTIDE SEQUENCE</scope>
    <source>
        <strain evidence="1">Duluth1</strain>
        <tissue evidence="1">Whole animal</tissue>
    </source>
</reference>
<evidence type="ECO:0000313" key="1">
    <source>
        <dbReference type="EMBL" id="KAH3711169.1"/>
    </source>
</evidence>